<dbReference type="InterPro" id="IPR004360">
    <property type="entry name" value="Glyas_Fos-R_dOase_dom"/>
</dbReference>
<name>A0A132BU96_9RHOB</name>
<dbReference type="GO" id="GO:0018583">
    <property type="term" value="F:biphenyl-2,3-diol 1,2-dioxygenase activity"/>
    <property type="evidence" value="ECO:0007669"/>
    <property type="project" value="UniProtKB-EC"/>
</dbReference>
<dbReference type="EC" id="1.13.11.39" evidence="2"/>
<dbReference type="PANTHER" id="PTHR43279">
    <property type="entry name" value="CATECHOL-2,3-DIOXYGENASE"/>
    <property type="match status" value="1"/>
</dbReference>
<dbReference type="PROSITE" id="PS51819">
    <property type="entry name" value="VOC"/>
    <property type="match status" value="1"/>
</dbReference>
<keyword evidence="2" id="KW-0560">Oxidoreductase</keyword>
<dbReference type="OrthoDB" id="5243302at2"/>
<reference evidence="2 3" key="1">
    <citation type="submission" date="2015-12" db="EMBL/GenBank/DDBJ databases">
        <title>Genome sequence of the marine Rhodobacteraceae strain O3.65, Candidatus Tritonibacter horizontis.</title>
        <authorList>
            <person name="Poehlein A."/>
            <person name="Giebel H.A."/>
            <person name="Voget S."/>
            <person name="Brinkhoff T."/>
        </authorList>
    </citation>
    <scope>NUCLEOTIDE SEQUENCE [LARGE SCALE GENOMIC DNA]</scope>
    <source>
        <strain evidence="2 3">O3.65</strain>
    </source>
</reference>
<accession>A0A132BU96</accession>
<dbReference type="Pfam" id="PF00903">
    <property type="entry name" value="Glyoxalase"/>
    <property type="match status" value="1"/>
</dbReference>
<dbReference type="Gene3D" id="3.10.180.10">
    <property type="entry name" value="2,3-Dihydroxybiphenyl 1,2-Dioxygenase, domain 1"/>
    <property type="match status" value="1"/>
</dbReference>
<dbReference type="InterPro" id="IPR037523">
    <property type="entry name" value="VOC_core"/>
</dbReference>
<dbReference type="EMBL" id="LPUY01000082">
    <property type="protein sequence ID" value="KUP91949.1"/>
    <property type="molecule type" value="Genomic_DNA"/>
</dbReference>
<dbReference type="AlphaFoldDB" id="A0A132BU96"/>
<proteinExistence type="predicted"/>
<keyword evidence="2" id="KW-0223">Dioxygenase</keyword>
<dbReference type="SUPFAM" id="SSF54593">
    <property type="entry name" value="Glyoxalase/Bleomycin resistance protein/Dihydroxybiphenyl dioxygenase"/>
    <property type="match status" value="1"/>
</dbReference>
<comment type="caution">
    <text evidence="2">The sequence shown here is derived from an EMBL/GenBank/DDBJ whole genome shotgun (WGS) entry which is preliminary data.</text>
</comment>
<gene>
    <name evidence="2" type="primary">bphC2</name>
    <name evidence="2" type="ORF">TRIHO_32530</name>
</gene>
<feature type="domain" description="VOC" evidence="1">
    <location>
        <begin position="12"/>
        <end position="131"/>
    </location>
</feature>
<evidence type="ECO:0000313" key="3">
    <source>
        <dbReference type="Proteomes" id="UP000068382"/>
    </source>
</evidence>
<dbReference type="PANTHER" id="PTHR43279:SF1">
    <property type="entry name" value="CATECHOL-2,3-DIOXYGENASE"/>
    <property type="match status" value="1"/>
</dbReference>
<dbReference type="InterPro" id="IPR029068">
    <property type="entry name" value="Glyas_Bleomycin-R_OHBP_Dase"/>
</dbReference>
<dbReference type="RefSeq" id="WP_068245975.1">
    <property type="nucleotide sequence ID" value="NZ_LPUY01000082.1"/>
</dbReference>
<organism evidence="2 3">
    <name type="scientific">Tritonibacter horizontis</name>
    <dbReference type="NCBI Taxonomy" id="1768241"/>
    <lineage>
        <taxon>Bacteria</taxon>
        <taxon>Pseudomonadati</taxon>
        <taxon>Pseudomonadota</taxon>
        <taxon>Alphaproteobacteria</taxon>
        <taxon>Rhodobacterales</taxon>
        <taxon>Paracoccaceae</taxon>
        <taxon>Tritonibacter</taxon>
    </lineage>
</organism>
<evidence type="ECO:0000313" key="2">
    <source>
        <dbReference type="EMBL" id="KUP91949.1"/>
    </source>
</evidence>
<protein>
    <submittedName>
        <fullName evidence="2">Biphenyl-2,3-diol 1,2-dioxygenase 2</fullName>
        <ecNumber evidence="2">1.13.11.39</ecNumber>
    </submittedName>
</protein>
<sequence>MKDIPEIAVKPVLHHVTLKTTRLDEMIAWYETVVGCTPNFKFDGGSWTTNDAANHRIAFLQTPAIQDDPDKLKHAGMHHTAFEFPTLKDLLDNFHRLAEGGILPHICLDHGLTMSFYYADPDGNSVELQSDNFGDWAKSTEFMRTSEDFAREPIGVEVDPPQISAALAAGATVAEVLDRSRKGEFLPTTPGDVRLPV</sequence>
<dbReference type="Proteomes" id="UP000068382">
    <property type="component" value="Unassembled WGS sequence"/>
</dbReference>
<keyword evidence="3" id="KW-1185">Reference proteome</keyword>
<evidence type="ECO:0000259" key="1">
    <source>
        <dbReference type="PROSITE" id="PS51819"/>
    </source>
</evidence>